<dbReference type="InterPro" id="IPR006652">
    <property type="entry name" value="Kelch_1"/>
</dbReference>
<dbReference type="RefSeq" id="WP_113029642.1">
    <property type="nucleotide sequence ID" value="NZ_QMFB01000002.1"/>
</dbReference>
<evidence type="ECO:0000256" key="1">
    <source>
        <dbReference type="ARBA" id="ARBA00022441"/>
    </source>
</evidence>
<evidence type="ECO:0000256" key="2">
    <source>
        <dbReference type="ARBA" id="ARBA00022737"/>
    </source>
</evidence>
<keyword evidence="2" id="KW-0677">Repeat</keyword>
<dbReference type="InterPro" id="IPR003961">
    <property type="entry name" value="FN3_dom"/>
</dbReference>
<comment type="caution">
    <text evidence="5">The sequence shown here is derived from an EMBL/GenBank/DDBJ whole genome shotgun (WGS) entry which is preliminary data.</text>
</comment>
<dbReference type="SUPFAM" id="SSF49265">
    <property type="entry name" value="Fibronectin type III"/>
    <property type="match status" value="1"/>
</dbReference>
<organism evidence="5 6">
    <name type="scientific">Paenibacillus contaminans</name>
    <dbReference type="NCBI Taxonomy" id="450362"/>
    <lineage>
        <taxon>Bacteria</taxon>
        <taxon>Bacillati</taxon>
        <taxon>Bacillota</taxon>
        <taxon>Bacilli</taxon>
        <taxon>Bacillales</taxon>
        <taxon>Paenibacillaceae</taxon>
        <taxon>Paenibacillus</taxon>
    </lineage>
</organism>
<dbReference type="Gene3D" id="2.60.40.10">
    <property type="entry name" value="Immunoglobulins"/>
    <property type="match status" value="1"/>
</dbReference>
<evidence type="ECO:0000256" key="3">
    <source>
        <dbReference type="SAM" id="SignalP"/>
    </source>
</evidence>
<name>A0A329MQP8_9BACL</name>
<evidence type="ECO:0000313" key="6">
    <source>
        <dbReference type="Proteomes" id="UP000250369"/>
    </source>
</evidence>
<sequence length="482" mass="51653">MKSVSKFLLSLCLAIMMLSSVLAVPSLAAEDTWTTKAPILTAKSYITSAELNGKIYVFGGRTASASTPIATVEEYDPTTDTWTSKADMPTARESAGAVAINGKIYVFGGLVNGGPAINKVEAYDPITNTWTIKSPMPYAQGHFGIAEVNGKVYILGGTYSPKKVLVYDPVTDSWLTKSDIPSPREYYKATVINGKIYTIGNDNMMYDPTTDTWTSKASPPVNVLGSALTSLNGKIYLLGGYSLSRYYNELFEYDPSTDSWAPRTNMITARAYLTAVSLNGHIYAIGGHSGNSVYLNNVEVYSPPLPSQPTAPINLAATGGNVKVDLSWSAVTGSTGYNVKRSTTAGGPYTTIATGVTGTTYTDTAVTNGTTYYYVITAVNAGGESANSNEASATPNAPVNPEPTGRAILTITLVNGIEREYDLSMTEVNAFTAWYDAKADGTGPARYTLDDPHAKGPFKSRKDNIIFDKIITFDIDEYIPEN</sequence>
<dbReference type="InterPro" id="IPR015915">
    <property type="entry name" value="Kelch-typ_b-propeller"/>
</dbReference>
<dbReference type="Proteomes" id="UP000250369">
    <property type="component" value="Unassembled WGS sequence"/>
</dbReference>
<proteinExistence type="predicted"/>
<reference evidence="5 6" key="1">
    <citation type="journal article" date="2009" name="Int. J. Syst. Evol. Microbiol.">
        <title>Paenibacillus contaminans sp. nov., isolated from a contaminated laboratory plate.</title>
        <authorList>
            <person name="Chou J.H."/>
            <person name="Lee J.H."/>
            <person name="Lin M.C."/>
            <person name="Chang P.S."/>
            <person name="Arun A.B."/>
            <person name="Young C.C."/>
            <person name="Chen W.M."/>
        </authorList>
    </citation>
    <scope>NUCLEOTIDE SEQUENCE [LARGE SCALE GENOMIC DNA]</scope>
    <source>
        <strain evidence="5 6">CKOBP-6</strain>
    </source>
</reference>
<evidence type="ECO:0000259" key="4">
    <source>
        <dbReference type="PROSITE" id="PS50853"/>
    </source>
</evidence>
<keyword evidence="1" id="KW-0880">Kelch repeat</keyword>
<dbReference type="InterPro" id="IPR036116">
    <property type="entry name" value="FN3_sf"/>
</dbReference>
<dbReference type="PROSITE" id="PS50853">
    <property type="entry name" value="FN3"/>
    <property type="match status" value="1"/>
</dbReference>
<keyword evidence="3" id="KW-0732">Signal</keyword>
<dbReference type="PANTHER" id="PTHR45632:SF3">
    <property type="entry name" value="KELCH-LIKE PROTEIN 32"/>
    <property type="match status" value="1"/>
</dbReference>
<accession>A0A329MQP8</accession>
<feature type="domain" description="Fibronectin type-III" evidence="4">
    <location>
        <begin position="308"/>
        <end position="398"/>
    </location>
</feature>
<dbReference type="EMBL" id="QMFB01000002">
    <property type="protein sequence ID" value="RAV22235.1"/>
    <property type="molecule type" value="Genomic_DNA"/>
</dbReference>
<dbReference type="OrthoDB" id="1937631at2"/>
<dbReference type="Gene3D" id="2.120.10.80">
    <property type="entry name" value="Kelch-type beta propeller"/>
    <property type="match status" value="1"/>
</dbReference>
<keyword evidence="6" id="KW-1185">Reference proteome</keyword>
<dbReference type="SMART" id="SM00612">
    <property type="entry name" value="Kelch"/>
    <property type="match status" value="6"/>
</dbReference>
<feature type="signal peptide" evidence="3">
    <location>
        <begin position="1"/>
        <end position="28"/>
    </location>
</feature>
<feature type="chain" id="PRO_5016393506" description="Fibronectin type-III domain-containing protein" evidence="3">
    <location>
        <begin position="29"/>
        <end position="482"/>
    </location>
</feature>
<dbReference type="InterPro" id="IPR011043">
    <property type="entry name" value="Gal_Oxase/kelch_b-propeller"/>
</dbReference>
<dbReference type="InterPro" id="IPR013783">
    <property type="entry name" value="Ig-like_fold"/>
</dbReference>
<dbReference type="CDD" id="cd00063">
    <property type="entry name" value="FN3"/>
    <property type="match status" value="1"/>
</dbReference>
<dbReference type="PANTHER" id="PTHR45632">
    <property type="entry name" value="LD33804P"/>
    <property type="match status" value="1"/>
</dbReference>
<dbReference type="SUPFAM" id="SSF50965">
    <property type="entry name" value="Galactose oxidase, central domain"/>
    <property type="match status" value="1"/>
</dbReference>
<dbReference type="AlphaFoldDB" id="A0A329MQP8"/>
<dbReference type="SUPFAM" id="SSF117281">
    <property type="entry name" value="Kelch motif"/>
    <property type="match status" value="1"/>
</dbReference>
<evidence type="ECO:0000313" key="5">
    <source>
        <dbReference type="EMBL" id="RAV22235.1"/>
    </source>
</evidence>
<dbReference type="Pfam" id="PF01344">
    <property type="entry name" value="Kelch_1"/>
    <property type="match status" value="2"/>
</dbReference>
<protein>
    <recommendedName>
        <fullName evidence="4">Fibronectin type-III domain-containing protein</fullName>
    </recommendedName>
</protein>
<dbReference type="SMART" id="SM00060">
    <property type="entry name" value="FN3"/>
    <property type="match status" value="1"/>
</dbReference>
<dbReference type="Pfam" id="PF24681">
    <property type="entry name" value="Kelch_KLHDC2_KLHL20_DRC7"/>
    <property type="match status" value="1"/>
</dbReference>
<gene>
    <name evidence="5" type="ORF">DQG23_04590</name>
</gene>